<gene>
    <name evidence="1" type="ORF">TNIN_144761</name>
</gene>
<name>A0A8X6Y6V3_9ARAC</name>
<comment type="caution">
    <text evidence="1">The sequence shown here is derived from an EMBL/GenBank/DDBJ whole genome shotgun (WGS) entry which is preliminary data.</text>
</comment>
<reference evidence="1" key="1">
    <citation type="submission" date="2020-08" db="EMBL/GenBank/DDBJ databases">
        <title>Multicomponent nature underlies the extraordinary mechanical properties of spider dragline silk.</title>
        <authorList>
            <person name="Kono N."/>
            <person name="Nakamura H."/>
            <person name="Mori M."/>
            <person name="Yoshida Y."/>
            <person name="Ohtoshi R."/>
            <person name="Malay A.D."/>
            <person name="Moran D.A.P."/>
            <person name="Tomita M."/>
            <person name="Numata K."/>
            <person name="Arakawa K."/>
        </authorList>
    </citation>
    <scope>NUCLEOTIDE SEQUENCE</scope>
</reference>
<evidence type="ECO:0000313" key="2">
    <source>
        <dbReference type="Proteomes" id="UP000886998"/>
    </source>
</evidence>
<sequence length="115" mass="13151">MSRDAFVTFPGKLVIPCRERTPSAFYLLVRRIFRCSRTEIYYACLQIVNDVAIPLNDVPHVKMSHVFWCRIENCGLYTLKGSCVIVLTDTSSRFLVIMRCSNKIADISFHSDVLG</sequence>
<dbReference type="AlphaFoldDB" id="A0A8X6Y6V3"/>
<evidence type="ECO:0000313" key="1">
    <source>
        <dbReference type="EMBL" id="GFY64049.1"/>
    </source>
</evidence>
<keyword evidence="2" id="KW-1185">Reference proteome</keyword>
<organism evidence="1 2">
    <name type="scientific">Trichonephila inaurata madagascariensis</name>
    <dbReference type="NCBI Taxonomy" id="2747483"/>
    <lineage>
        <taxon>Eukaryota</taxon>
        <taxon>Metazoa</taxon>
        <taxon>Ecdysozoa</taxon>
        <taxon>Arthropoda</taxon>
        <taxon>Chelicerata</taxon>
        <taxon>Arachnida</taxon>
        <taxon>Araneae</taxon>
        <taxon>Araneomorphae</taxon>
        <taxon>Entelegynae</taxon>
        <taxon>Araneoidea</taxon>
        <taxon>Nephilidae</taxon>
        <taxon>Trichonephila</taxon>
        <taxon>Trichonephila inaurata</taxon>
    </lineage>
</organism>
<dbReference type="Proteomes" id="UP000886998">
    <property type="component" value="Unassembled WGS sequence"/>
</dbReference>
<dbReference type="EMBL" id="BMAV01015050">
    <property type="protein sequence ID" value="GFY64049.1"/>
    <property type="molecule type" value="Genomic_DNA"/>
</dbReference>
<protein>
    <submittedName>
        <fullName evidence="1">Uncharacterized protein</fullName>
    </submittedName>
</protein>
<proteinExistence type="predicted"/>
<accession>A0A8X6Y6V3</accession>